<protein>
    <recommendedName>
        <fullName evidence="4">GDYXXLXY domain-containing protein</fullName>
    </recommendedName>
</protein>
<gene>
    <name evidence="2" type="ORF">EI291_00635</name>
</gene>
<dbReference type="EMBL" id="RWIT01000001">
    <property type="protein sequence ID" value="RSK50860.1"/>
    <property type="molecule type" value="Genomic_DNA"/>
</dbReference>
<keyword evidence="1" id="KW-0812">Transmembrane</keyword>
<dbReference type="OrthoDB" id="4868247at2"/>
<evidence type="ECO:0000313" key="3">
    <source>
        <dbReference type="Proteomes" id="UP000273500"/>
    </source>
</evidence>
<proteinExistence type="predicted"/>
<dbReference type="Pfam" id="PF14345">
    <property type="entry name" value="GDYXXLXY"/>
    <property type="match status" value="1"/>
</dbReference>
<dbReference type="AlphaFoldDB" id="A0A428KVK7"/>
<keyword evidence="1" id="KW-0472">Membrane</keyword>
<dbReference type="Proteomes" id="UP000273500">
    <property type="component" value="Unassembled WGS sequence"/>
</dbReference>
<feature type="transmembrane region" description="Helical" evidence="1">
    <location>
        <begin position="22"/>
        <end position="43"/>
    </location>
</feature>
<keyword evidence="3" id="KW-1185">Reference proteome</keyword>
<organism evidence="2 3">
    <name type="scientific">Hymenobacter rigui</name>
    <dbReference type="NCBI Taxonomy" id="334424"/>
    <lineage>
        <taxon>Bacteria</taxon>
        <taxon>Pseudomonadati</taxon>
        <taxon>Bacteroidota</taxon>
        <taxon>Cytophagia</taxon>
        <taxon>Cytophagales</taxon>
        <taxon>Hymenobacteraceae</taxon>
        <taxon>Hymenobacter</taxon>
    </lineage>
</organism>
<dbReference type="RefSeq" id="WP_125417337.1">
    <property type="nucleotide sequence ID" value="NZ_RWIT01000001.1"/>
</dbReference>
<evidence type="ECO:0008006" key="4">
    <source>
        <dbReference type="Google" id="ProtNLM"/>
    </source>
</evidence>
<name>A0A428KVK7_9BACT</name>
<dbReference type="InterPro" id="IPR025833">
    <property type="entry name" value="GDYXXLXY"/>
</dbReference>
<accession>A0A428KVK7</accession>
<evidence type="ECO:0000313" key="2">
    <source>
        <dbReference type="EMBL" id="RSK50860.1"/>
    </source>
</evidence>
<comment type="caution">
    <text evidence="2">The sequence shown here is derived from an EMBL/GenBank/DDBJ whole genome shotgun (WGS) entry which is preliminary data.</text>
</comment>
<reference evidence="2 3" key="1">
    <citation type="submission" date="2018-12" db="EMBL/GenBank/DDBJ databases">
        <authorList>
            <person name="Feng G."/>
            <person name="Zhu H."/>
        </authorList>
    </citation>
    <scope>NUCLEOTIDE SEQUENCE [LARGE SCALE GENOMIC DNA]</scope>
    <source>
        <strain evidence="2 3">KCTC 12533</strain>
    </source>
</reference>
<keyword evidence="1" id="KW-1133">Transmembrane helix</keyword>
<sequence>MTPDVSSSIPPRPDIPAPRRRWLQWLVAAQVLFVVGVAVAGYATAALGRTLWLSTQPVDPRDLLYGDYVNLRYQINELPGGLWRGNTPPRRQQAAYVLLAPRPDGTFEATGIFPERPATNGQEAVLRGSVQTVWRRGVRLRYGLERYYVPETMSRRLSQRRPLRVQISVAPWGQARIIGLDTTARQ</sequence>
<evidence type="ECO:0000256" key="1">
    <source>
        <dbReference type="SAM" id="Phobius"/>
    </source>
</evidence>